<evidence type="ECO:0000256" key="1">
    <source>
        <dbReference type="SAM" id="Phobius"/>
    </source>
</evidence>
<gene>
    <name evidence="2" type="ORF">Prudu_000084</name>
</gene>
<keyword evidence="1" id="KW-0812">Transmembrane</keyword>
<keyword evidence="1" id="KW-0472">Membrane</keyword>
<evidence type="ECO:0000313" key="2">
    <source>
        <dbReference type="EMBL" id="BBG92365.1"/>
    </source>
</evidence>
<feature type="transmembrane region" description="Helical" evidence="1">
    <location>
        <begin position="30"/>
        <end position="53"/>
    </location>
</feature>
<dbReference type="EMBL" id="AP019297">
    <property type="protein sequence ID" value="BBG92365.1"/>
    <property type="molecule type" value="Genomic_DNA"/>
</dbReference>
<protein>
    <submittedName>
        <fullName evidence="2">Uncharacterized protein</fullName>
    </submittedName>
</protein>
<keyword evidence="1" id="KW-1133">Transmembrane helix</keyword>
<accession>A0A4Y1QKF6</accession>
<name>A0A4Y1QKF6_PRUDU</name>
<dbReference type="AlphaFoldDB" id="A0A4Y1QKF6"/>
<sequence>MTELALAVTTSGLGSRSSEAQVRSIEEEIMRLLIHLIPFLSLFPALFSSLLALSQTTRSLHHTDDNSSQSLLGSFLTFVTTALERATEEKSLLLNKIRDINEVSRQEVDEMINMFARQVCVSSSDNIQKRTDTYVDKFWEAAIKVLAVNADLLNDFHKIIAASQRKLLQIFPLGNMHLVSYNSSSATDKDLRQGQLQKIIKVNI</sequence>
<proteinExistence type="predicted"/>
<reference evidence="2" key="1">
    <citation type="journal article" date="2019" name="Science">
        <title>Mutation of a bHLH transcription factor allowed almond domestication.</title>
        <authorList>
            <person name="Sanchez-Perez R."/>
            <person name="Pavan S."/>
            <person name="Mazzeo R."/>
            <person name="Moldovan C."/>
            <person name="Aiese Cigliano R."/>
            <person name="Del Cueto J."/>
            <person name="Ricciardi F."/>
            <person name="Lotti C."/>
            <person name="Ricciardi L."/>
            <person name="Dicenta F."/>
            <person name="Lopez-Marques R.L."/>
            <person name="Lindberg Moller B."/>
        </authorList>
    </citation>
    <scope>NUCLEOTIDE SEQUENCE</scope>
</reference>
<organism evidence="2">
    <name type="scientific">Prunus dulcis</name>
    <name type="common">Almond</name>
    <name type="synonym">Amygdalus dulcis</name>
    <dbReference type="NCBI Taxonomy" id="3755"/>
    <lineage>
        <taxon>Eukaryota</taxon>
        <taxon>Viridiplantae</taxon>
        <taxon>Streptophyta</taxon>
        <taxon>Embryophyta</taxon>
        <taxon>Tracheophyta</taxon>
        <taxon>Spermatophyta</taxon>
        <taxon>Magnoliopsida</taxon>
        <taxon>eudicotyledons</taxon>
        <taxon>Gunneridae</taxon>
        <taxon>Pentapetalae</taxon>
        <taxon>rosids</taxon>
        <taxon>fabids</taxon>
        <taxon>Rosales</taxon>
        <taxon>Rosaceae</taxon>
        <taxon>Amygdaloideae</taxon>
        <taxon>Amygdaleae</taxon>
        <taxon>Prunus</taxon>
    </lineage>
</organism>